<name>A0A7M5UCS0_9CNID</name>
<dbReference type="PROSITE" id="PS50053">
    <property type="entry name" value="UBIQUITIN_2"/>
    <property type="match status" value="1"/>
</dbReference>
<evidence type="ECO:0000313" key="3">
    <source>
        <dbReference type="Proteomes" id="UP000594262"/>
    </source>
</evidence>
<dbReference type="EnsemblMetazoa" id="CLYHEMT009072.1">
    <property type="protein sequence ID" value="CLYHEMP009072.1"/>
    <property type="gene ID" value="CLYHEMG009072"/>
</dbReference>
<dbReference type="InterPro" id="IPR029071">
    <property type="entry name" value="Ubiquitin-like_domsf"/>
</dbReference>
<accession>A0A7M5UCS0</accession>
<sequence length="514" mass="59514">MHDVLDFFTREIELPKVEDNDKNEELEDSSISVSLFSLPHPIFSEIIQIPNTQPDPSKLIFKHHFDDSKCLLDVKNHITKGFGIPGDSQILLRYFPETKSYKASPLPENVKISSLLMNAKGESIGNKLILLLAVCQQGEIESKLKEQLLEYNIPELKGFTIKGYESRHIIMMANSFEFNRIVENTSRITGLRNEDQMYHDDNGVTGDPVNIPENDLFKDIYLSTKSLDQEQRCFEWGVKVFKKFKLKFLTKMEELELTNYKKVSDLKNHLLKTHKIRKCNQSLICQGRTLEDSEEIFSLMLTEWLQNASDLTINLFVTQGNFDVFVGPCWADFTGDNSSYFTVTVKDSTTMYEFHDLLAPQFKAKPHSYALSLHGSQNKELLPDTATVGECGEKLGPSTFIYFKYHPKFTFRVFTSDQFQFKLLEETEIMPDADFFYGRLVQKIAKKYNRKINDVRLVPYGEANLYIVRNELNEPYHQNKLSDSLWSDWEEGVCIQDFVVYKSIVTDEKKCLLM</sequence>
<proteinExistence type="predicted"/>
<protein>
    <recommendedName>
        <fullName evidence="1">Ubiquitin-like domain-containing protein</fullName>
    </recommendedName>
</protein>
<feature type="domain" description="Ubiquitin-like" evidence="1">
    <location>
        <begin position="220"/>
        <end position="303"/>
    </location>
</feature>
<dbReference type="Proteomes" id="UP000594262">
    <property type="component" value="Unplaced"/>
</dbReference>
<organism evidence="2 3">
    <name type="scientific">Clytia hemisphaerica</name>
    <dbReference type="NCBI Taxonomy" id="252671"/>
    <lineage>
        <taxon>Eukaryota</taxon>
        <taxon>Metazoa</taxon>
        <taxon>Cnidaria</taxon>
        <taxon>Hydrozoa</taxon>
        <taxon>Hydroidolina</taxon>
        <taxon>Leptothecata</taxon>
        <taxon>Obeliida</taxon>
        <taxon>Clytiidae</taxon>
        <taxon>Clytia</taxon>
    </lineage>
</organism>
<evidence type="ECO:0000313" key="2">
    <source>
        <dbReference type="EnsemblMetazoa" id="CLYHEMP009072.1"/>
    </source>
</evidence>
<evidence type="ECO:0000259" key="1">
    <source>
        <dbReference type="PROSITE" id="PS50053"/>
    </source>
</evidence>
<reference evidence="2" key="1">
    <citation type="submission" date="2021-01" db="UniProtKB">
        <authorList>
            <consortium name="EnsemblMetazoa"/>
        </authorList>
    </citation>
    <scope>IDENTIFICATION</scope>
</reference>
<dbReference type="SUPFAM" id="SSF54236">
    <property type="entry name" value="Ubiquitin-like"/>
    <property type="match status" value="1"/>
</dbReference>
<dbReference type="InterPro" id="IPR000626">
    <property type="entry name" value="Ubiquitin-like_dom"/>
</dbReference>
<dbReference type="Pfam" id="PF00240">
    <property type="entry name" value="ubiquitin"/>
    <property type="match status" value="1"/>
</dbReference>
<dbReference type="Gene3D" id="3.10.20.90">
    <property type="entry name" value="Phosphatidylinositol 3-kinase Catalytic Subunit, Chain A, domain 1"/>
    <property type="match status" value="1"/>
</dbReference>
<dbReference type="AlphaFoldDB" id="A0A7M5UCS0"/>
<dbReference type="CDD" id="cd17039">
    <property type="entry name" value="Ubl_ubiquitin_like"/>
    <property type="match status" value="1"/>
</dbReference>
<keyword evidence="3" id="KW-1185">Reference proteome</keyword>